<dbReference type="PATRIC" id="fig|1618671.3.peg.844"/>
<evidence type="ECO:0000256" key="2">
    <source>
        <dbReference type="ARBA" id="ARBA00010742"/>
    </source>
</evidence>
<comment type="similarity">
    <text evidence="2">Belongs to the bacterial solute-binding protein SsuA/TauA family.</text>
</comment>
<dbReference type="GO" id="GO:0042597">
    <property type="term" value="C:periplasmic space"/>
    <property type="evidence" value="ECO:0007669"/>
    <property type="project" value="UniProtKB-SubCell"/>
</dbReference>
<name>A0A0G1WW78_9BACT</name>
<dbReference type="Gene3D" id="3.40.190.10">
    <property type="entry name" value="Periplasmic binding protein-like II"/>
    <property type="match status" value="2"/>
</dbReference>
<dbReference type="EMBL" id="LCQW01000028">
    <property type="protein sequence ID" value="KKW23118.1"/>
    <property type="molecule type" value="Genomic_DNA"/>
</dbReference>
<protein>
    <submittedName>
        <fullName evidence="5">ABC-type nitrate/sulfonate/bicarbonate transport system, periplasmic component</fullName>
    </submittedName>
</protein>
<evidence type="ECO:0000256" key="3">
    <source>
        <dbReference type="ARBA" id="ARBA00022729"/>
    </source>
</evidence>
<dbReference type="AlphaFoldDB" id="A0A0G1WW78"/>
<evidence type="ECO:0000313" key="6">
    <source>
        <dbReference type="Proteomes" id="UP000034273"/>
    </source>
</evidence>
<proteinExistence type="inferred from homology"/>
<evidence type="ECO:0000256" key="4">
    <source>
        <dbReference type="SAM" id="SignalP"/>
    </source>
</evidence>
<reference evidence="5 6" key="1">
    <citation type="journal article" date="2015" name="Nature">
        <title>rRNA introns, odd ribosomes, and small enigmatic genomes across a large radiation of phyla.</title>
        <authorList>
            <person name="Brown C.T."/>
            <person name="Hug L.A."/>
            <person name="Thomas B.C."/>
            <person name="Sharon I."/>
            <person name="Castelle C.J."/>
            <person name="Singh A."/>
            <person name="Wilkins M.J."/>
            <person name="Williams K.H."/>
            <person name="Banfield J.F."/>
        </authorList>
    </citation>
    <scope>NUCLEOTIDE SEQUENCE [LARGE SCALE GENOMIC DNA]</scope>
</reference>
<organism evidence="5 6">
    <name type="scientific">Candidatus Kaiserbacteria bacterium GW2011_GWA2_52_12</name>
    <dbReference type="NCBI Taxonomy" id="1618671"/>
    <lineage>
        <taxon>Bacteria</taxon>
        <taxon>Candidatus Kaiseribacteriota</taxon>
    </lineage>
</organism>
<feature type="signal peptide" evidence="4">
    <location>
        <begin position="1"/>
        <end position="30"/>
    </location>
</feature>
<evidence type="ECO:0000313" key="5">
    <source>
        <dbReference type="EMBL" id="KKW23118.1"/>
    </source>
</evidence>
<dbReference type="SUPFAM" id="SSF53850">
    <property type="entry name" value="Periplasmic binding protein-like II"/>
    <property type="match status" value="1"/>
</dbReference>
<dbReference type="Proteomes" id="UP000034273">
    <property type="component" value="Unassembled WGS sequence"/>
</dbReference>
<dbReference type="STRING" id="1618671.UY67_C0028G0008"/>
<gene>
    <name evidence="5" type="ORF">UY67_C0028G0008</name>
</gene>
<dbReference type="PANTHER" id="PTHR30024:SF47">
    <property type="entry name" value="TAURINE-BINDING PERIPLASMIC PROTEIN"/>
    <property type="match status" value="1"/>
</dbReference>
<evidence type="ECO:0000256" key="1">
    <source>
        <dbReference type="ARBA" id="ARBA00004418"/>
    </source>
</evidence>
<dbReference type="PANTHER" id="PTHR30024">
    <property type="entry name" value="ALIPHATIC SULFONATES-BINDING PROTEIN-RELATED"/>
    <property type="match status" value="1"/>
</dbReference>
<sequence length="355" mass="38968">MRRISSFAAIAAVAAIAATTLAPQTASAQARETCVIANSHYTGWEPIWLAKHLGLFKKWGDQLNVTIDVTEPMKYGESITQFAANQFCALAVTNMDAFTGPAAGGIPTTMIVVGDYSNGNDGLLWKATRRPNIRDIVGKKVVLVQGSVSQYLLWRAAQMENFDYKRVSIENVDDEVDTKNSFASNGSIIVTWNPILMSARGDKNAHMLFDSSRIPGEIIDGIVVNDNKASVNVRKAIAGAWYEAMTIMNDRGSKRQAEAIKWMADFAGNTVEEFKTQLQTTNMFYTRSDAVQFATDAKLKTTMDLVRTFAAENGLLKNGAGVEQDKNYVGIQFPDGSVVGDRNNVGLRFDTTYMQ</sequence>
<feature type="chain" id="PRO_5002540572" evidence="4">
    <location>
        <begin position="31"/>
        <end position="355"/>
    </location>
</feature>
<accession>A0A0G1WW78</accession>
<comment type="caution">
    <text evidence="5">The sequence shown here is derived from an EMBL/GenBank/DDBJ whole genome shotgun (WGS) entry which is preliminary data.</text>
</comment>
<keyword evidence="3 4" id="KW-0732">Signal</keyword>
<comment type="subcellular location">
    <subcellularLocation>
        <location evidence="1">Periplasm</location>
    </subcellularLocation>
</comment>